<dbReference type="AlphaFoldDB" id="A0A6G9XNU8"/>
<dbReference type="SUPFAM" id="SSF47413">
    <property type="entry name" value="lambda repressor-like DNA-binding domains"/>
    <property type="match status" value="1"/>
</dbReference>
<dbReference type="EMBL" id="CP046171">
    <property type="protein sequence ID" value="QIS02520.1"/>
    <property type="molecule type" value="Genomic_DNA"/>
</dbReference>
<accession>A0A6G9XNU8</accession>
<protein>
    <submittedName>
        <fullName evidence="2">Helix-turn-helix domain-containing protein</fullName>
    </submittedName>
</protein>
<sequence>MTPTGSTLSRRILARQLRELREKAGVTAEFARTAIGVGKQTLWRMETGQPVRFNPLFVERLCQVYGARDDVTGMLLALTGETQRTGWWQAYGDIVPKHFALFLGLEEAARRTISYHATLVPGLLQISEYHRALLEAGAPNMSAAEIERRIELLDRRKFRLTTPERLLRIEVIVDEGSLRHPIGGRAVMSAQLRHLAQVGHLRNVSIRVIPLDSAAYGGLTAGAFVILEFPTHPTAHLTEPPIVYLDGHLDAQYLDKADDVRHYQQIYDDLRRAALDEPRSRALIESIVAEYTN</sequence>
<dbReference type="Gene3D" id="1.10.260.40">
    <property type="entry name" value="lambda repressor-like DNA-binding domains"/>
    <property type="match status" value="1"/>
</dbReference>
<dbReference type="Pfam" id="PF19054">
    <property type="entry name" value="DUF5753"/>
    <property type="match status" value="1"/>
</dbReference>
<dbReference type="GO" id="GO:0003677">
    <property type="term" value="F:DNA binding"/>
    <property type="evidence" value="ECO:0007669"/>
    <property type="project" value="InterPro"/>
</dbReference>
<dbReference type="InterPro" id="IPR043917">
    <property type="entry name" value="DUF5753"/>
</dbReference>
<organism evidence="2 3">
    <name type="scientific">Nocardia brasiliensis</name>
    <dbReference type="NCBI Taxonomy" id="37326"/>
    <lineage>
        <taxon>Bacteria</taxon>
        <taxon>Bacillati</taxon>
        <taxon>Actinomycetota</taxon>
        <taxon>Actinomycetes</taxon>
        <taxon>Mycobacteriales</taxon>
        <taxon>Nocardiaceae</taxon>
        <taxon>Nocardia</taxon>
    </lineage>
</organism>
<evidence type="ECO:0000313" key="2">
    <source>
        <dbReference type="EMBL" id="QIS02520.1"/>
    </source>
</evidence>
<feature type="domain" description="DUF5753" evidence="1">
    <location>
        <begin position="100"/>
        <end position="285"/>
    </location>
</feature>
<dbReference type="Proteomes" id="UP000501705">
    <property type="component" value="Chromosome"/>
</dbReference>
<dbReference type="CDD" id="cd00093">
    <property type="entry name" value="HTH_XRE"/>
    <property type="match status" value="1"/>
</dbReference>
<reference evidence="2 3" key="1">
    <citation type="journal article" date="2019" name="ACS Chem. Biol.">
        <title>Identification and Mobilization of a Cryptic Antibiotic Biosynthesis Gene Locus from a Human-Pathogenic Nocardia Isolate.</title>
        <authorList>
            <person name="Herisse M."/>
            <person name="Ishida K."/>
            <person name="Porter J.L."/>
            <person name="Howden B."/>
            <person name="Hertweck C."/>
            <person name="Stinear T.P."/>
            <person name="Pidot S.J."/>
        </authorList>
    </citation>
    <scope>NUCLEOTIDE SEQUENCE [LARGE SCALE GENOMIC DNA]</scope>
    <source>
        <strain evidence="2 3">AUSMDU00024985</strain>
    </source>
</reference>
<dbReference type="InterPro" id="IPR010982">
    <property type="entry name" value="Lambda_DNA-bd_dom_sf"/>
</dbReference>
<evidence type="ECO:0000259" key="1">
    <source>
        <dbReference type="Pfam" id="PF19054"/>
    </source>
</evidence>
<dbReference type="Pfam" id="PF13560">
    <property type="entry name" value="HTH_31"/>
    <property type="match status" value="1"/>
</dbReference>
<dbReference type="RefSeq" id="WP_167461609.1">
    <property type="nucleotide sequence ID" value="NZ_CP046171.1"/>
</dbReference>
<evidence type="ECO:0000313" key="3">
    <source>
        <dbReference type="Proteomes" id="UP000501705"/>
    </source>
</evidence>
<gene>
    <name evidence="2" type="ORF">F5X71_09490</name>
</gene>
<dbReference type="InterPro" id="IPR001387">
    <property type="entry name" value="Cro/C1-type_HTH"/>
</dbReference>
<proteinExistence type="predicted"/>
<name>A0A6G9XNU8_NOCBR</name>